<evidence type="ECO:0000259" key="6">
    <source>
        <dbReference type="SMART" id="SM00849"/>
    </source>
</evidence>
<dbReference type="PANTHER" id="PTHR42978">
    <property type="entry name" value="QUORUM-QUENCHING LACTONASE YTNP-RELATED-RELATED"/>
    <property type="match status" value="1"/>
</dbReference>
<evidence type="ECO:0000313" key="7">
    <source>
        <dbReference type="EMBL" id="KAK0622208.1"/>
    </source>
</evidence>
<comment type="cofactor">
    <cofactor evidence="1">
        <name>Zn(2+)</name>
        <dbReference type="ChEBI" id="CHEBI:29105"/>
    </cofactor>
</comment>
<sequence length="284" mass="31737">MSINVRILQTGTIRIRPSHKTQPADRAVLLRRLRVLIDTTWTEPLPINTYLIEHPEGYILFDSGESPHSMEPGYFPKWMPFFHLAVDINVREDEGIGRKLHKQGIEPKNSKAVVLSHLHHDHGDGISDLKDAPIYVSKEHWDAYKSPVQATIEGAVPNQWPEGFVPKLLEPTGGPIGPFERSYPITSDGKVVAVDTPGHVPGHLGLIVYGDKATYFLAGDATYDQALLDQELTDGVNNNPYLAIESIKKIKELARQEPLVLLPAHDPDAARRLAELDFYKPTEL</sequence>
<evidence type="ECO:0000256" key="3">
    <source>
        <dbReference type="ARBA" id="ARBA00022723"/>
    </source>
</evidence>
<dbReference type="CDD" id="cd07729">
    <property type="entry name" value="AHL_lactonase_MBL-fold"/>
    <property type="match status" value="1"/>
</dbReference>
<keyword evidence="3" id="KW-0479">Metal-binding</keyword>
<protein>
    <submittedName>
        <fullName evidence="7">N-acyl homoserine lactonase AttM</fullName>
    </submittedName>
</protein>
<evidence type="ECO:0000313" key="8">
    <source>
        <dbReference type="Proteomes" id="UP001175001"/>
    </source>
</evidence>
<dbReference type="SMART" id="SM00849">
    <property type="entry name" value="Lactamase_B"/>
    <property type="match status" value="1"/>
</dbReference>
<feature type="domain" description="Metallo-beta-lactamase" evidence="6">
    <location>
        <begin position="46"/>
        <end position="265"/>
    </location>
</feature>
<organism evidence="7 8">
    <name type="scientific">Lasiodiplodia hormozganensis</name>
    <dbReference type="NCBI Taxonomy" id="869390"/>
    <lineage>
        <taxon>Eukaryota</taxon>
        <taxon>Fungi</taxon>
        <taxon>Dikarya</taxon>
        <taxon>Ascomycota</taxon>
        <taxon>Pezizomycotina</taxon>
        <taxon>Dothideomycetes</taxon>
        <taxon>Dothideomycetes incertae sedis</taxon>
        <taxon>Botryosphaeriales</taxon>
        <taxon>Botryosphaeriaceae</taxon>
        <taxon>Lasiodiplodia</taxon>
    </lineage>
</organism>
<keyword evidence="4" id="KW-0378">Hydrolase</keyword>
<dbReference type="Pfam" id="PF00753">
    <property type="entry name" value="Lactamase_B"/>
    <property type="match status" value="1"/>
</dbReference>
<dbReference type="Proteomes" id="UP001175001">
    <property type="component" value="Unassembled WGS sequence"/>
</dbReference>
<name>A0AA40C2S1_9PEZI</name>
<dbReference type="AlphaFoldDB" id="A0AA40C2S1"/>
<accession>A0AA40C2S1</accession>
<evidence type="ECO:0000256" key="5">
    <source>
        <dbReference type="ARBA" id="ARBA00022833"/>
    </source>
</evidence>
<keyword evidence="8" id="KW-1185">Reference proteome</keyword>
<dbReference type="PANTHER" id="PTHR42978:SF7">
    <property type="entry name" value="METALLO-HYDROLASE RV2300C-RELATED"/>
    <property type="match status" value="1"/>
</dbReference>
<evidence type="ECO:0000256" key="1">
    <source>
        <dbReference type="ARBA" id="ARBA00001947"/>
    </source>
</evidence>
<comment type="similarity">
    <text evidence="2">Belongs to the metallo-beta-lactamase superfamily.</text>
</comment>
<keyword evidence="5" id="KW-0862">Zinc</keyword>
<dbReference type="Gene3D" id="3.60.15.10">
    <property type="entry name" value="Ribonuclease Z/Hydroxyacylglutathione hydrolase-like"/>
    <property type="match status" value="1"/>
</dbReference>
<gene>
    <name evidence="7" type="primary">attM</name>
    <name evidence="7" type="ORF">DIS24_g11297</name>
</gene>
<dbReference type="GO" id="GO:0046872">
    <property type="term" value="F:metal ion binding"/>
    <property type="evidence" value="ECO:0007669"/>
    <property type="project" value="UniProtKB-KW"/>
</dbReference>
<evidence type="ECO:0000256" key="4">
    <source>
        <dbReference type="ARBA" id="ARBA00022801"/>
    </source>
</evidence>
<proteinExistence type="inferred from homology"/>
<dbReference type="GO" id="GO:0016787">
    <property type="term" value="F:hydrolase activity"/>
    <property type="evidence" value="ECO:0007669"/>
    <property type="project" value="UniProtKB-KW"/>
</dbReference>
<reference evidence="7" key="1">
    <citation type="submission" date="2023-06" db="EMBL/GenBank/DDBJ databases">
        <title>Multi-omics analyses reveal the molecular pathogenesis toolkit of Lasiodiplodia hormozganensis, a cross-kingdom pathogen.</title>
        <authorList>
            <person name="Felix C."/>
            <person name="Meneses R."/>
            <person name="Goncalves M.F.M."/>
            <person name="Tilleman L."/>
            <person name="Duarte A.S."/>
            <person name="Jorrin-Novo J.V."/>
            <person name="Van De Peer Y."/>
            <person name="Deforce D."/>
            <person name="Van Nieuwerburgh F."/>
            <person name="Esteves A.C."/>
            <person name="Alves A."/>
        </authorList>
    </citation>
    <scope>NUCLEOTIDE SEQUENCE</scope>
    <source>
        <strain evidence="7">CBS 339.90</strain>
    </source>
</reference>
<comment type="caution">
    <text evidence="7">The sequence shown here is derived from an EMBL/GenBank/DDBJ whole genome shotgun (WGS) entry which is preliminary data.</text>
</comment>
<dbReference type="InterPro" id="IPR036866">
    <property type="entry name" value="RibonucZ/Hydroxyglut_hydro"/>
</dbReference>
<dbReference type="EMBL" id="JAUJDW010000155">
    <property type="protein sequence ID" value="KAK0622208.1"/>
    <property type="molecule type" value="Genomic_DNA"/>
</dbReference>
<dbReference type="SUPFAM" id="SSF56281">
    <property type="entry name" value="Metallo-hydrolase/oxidoreductase"/>
    <property type="match status" value="1"/>
</dbReference>
<evidence type="ECO:0000256" key="2">
    <source>
        <dbReference type="ARBA" id="ARBA00007749"/>
    </source>
</evidence>
<dbReference type="InterPro" id="IPR001279">
    <property type="entry name" value="Metallo-B-lactamas"/>
</dbReference>
<dbReference type="InterPro" id="IPR051013">
    <property type="entry name" value="MBL_superfamily_lactonases"/>
</dbReference>